<organism evidence="2">
    <name type="scientific">uncultured Pseudonocardia sp</name>
    <dbReference type="NCBI Taxonomy" id="211455"/>
    <lineage>
        <taxon>Bacteria</taxon>
        <taxon>Bacillati</taxon>
        <taxon>Actinomycetota</taxon>
        <taxon>Actinomycetes</taxon>
        <taxon>Pseudonocardiales</taxon>
        <taxon>Pseudonocardiaceae</taxon>
        <taxon>Pseudonocardia</taxon>
        <taxon>environmental samples</taxon>
    </lineage>
</organism>
<dbReference type="InterPro" id="IPR036390">
    <property type="entry name" value="WH_DNA-bd_sf"/>
</dbReference>
<dbReference type="InterPro" id="IPR000835">
    <property type="entry name" value="HTH_MarR-typ"/>
</dbReference>
<dbReference type="GO" id="GO:0003700">
    <property type="term" value="F:DNA-binding transcription factor activity"/>
    <property type="evidence" value="ECO:0007669"/>
    <property type="project" value="InterPro"/>
</dbReference>
<dbReference type="GO" id="GO:0006950">
    <property type="term" value="P:response to stress"/>
    <property type="evidence" value="ECO:0007669"/>
    <property type="project" value="TreeGrafter"/>
</dbReference>
<dbReference type="AlphaFoldDB" id="A0A6J4PGU1"/>
<dbReference type="Pfam" id="PF12802">
    <property type="entry name" value="MarR_2"/>
    <property type="match status" value="1"/>
</dbReference>
<dbReference type="SMART" id="SM00347">
    <property type="entry name" value="HTH_MARR"/>
    <property type="match status" value="1"/>
</dbReference>
<protein>
    <recommendedName>
        <fullName evidence="1">HTH marR-type domain-containing protein</fullName>
    </recommendedName>
</protein>
<name>A0A6J4PGU1_9PSEU</name>
<feature type="domain" description="HTH marR-type" evidence="1">
    <location>
        <begin position="24"/>
        <end position="122"/>
    </location>
</feature>
<reference evidence="2" key="1">
    <citation type="submission" date="2020-02" db="EMBL/GenBank/DDBJ databases">
        <authorList>
            <person name="Meier V. D."/>
        </authorList>
    </citation>
    <scope>NUCLEOTIDE SEQUENCE</scope>
    <source>
        <strain evidence="2">AVDCRST_MAG66</strain>
    </source>
</reference>
<dbReference type="InterPro" id="IPR036388">
    <property type="entry name" value="WH-like_DNA-bd_sf"/>
</dbReference>
<accession>A0A6J4PGU1</accession>
<dbReference type="PANTHER" id="PTHR33164:SF57">
    <property type="entry name" value="MARR-FAMILY TRANSCRIPTIONAL REGULATOR"/>
    <property type="match status" value="1"/>
</dbReference>
<dbReference type="SUPFAM" id="SSF46785">
    <property type="entry name" value="Winged helix' DNA-binding domain"/>
    <property type="match status" value="1"/>
</dbReference>
<dbReference type="InterPro" id="IPR039422">
    <property type="entry name" value="MarR/SlyA-like"/>
</dbReference>
<dbReference type="PANTHER" id="PTHR33164">
    <property type="entry name" value="TRANSCRIPTIONAL REGULATOR, MARR FAMILY"/>
    <property type="match status" value="1"/>
</dbReference>
<gene>
    <name evidence="2" type="ORF">AVDCRST_MAG66-2235</name>
</gene>
<dbReference type="Gene3D" id="1.10.10.10">
    <property type="entry name" value="Winged helix-like DNA-binding domain superfamily/Winged helix DNA-binding domain"/>
    <property type="match status" value="1"/>
</dbReference>
<evidence type="ECO:0000259" key="1">
    <source>
        <dbReference type="SMART" id="SM00347"/>
    </source>
</evidence>
<evidence type="ECO:0000313" key="2">
    <source>
        <dbReference type="EMBL" id="CAA9414282.1"/>
    </source>
</evidence>
<proteinExistence type="predicted"/>
<dbReference type="EMBL" id="CADCUS010000327">
    <property type="protein sequence ID" value="CAA9414282.1"/>
    <property type="molecule type" value="Genomic_DNA"/>
</dbReference>
<sequence length="148" mass="16011">MYGTYMDGPLHEIDDALVRLRRLWSSAPRGAEMSSVLVVEACARGGGPVSVGEVARFADVEHSTASRLVDRAVRAGYVERTADGRRAALELTTAGRELRERAVEFRTAWLTTVLDGWPDADVTALARLLRRFAGRVGEHGGPGALLPP</sequence>